<dbReference type="RefSeq" id="WP_273913047.1">
    <property type="nucleotide sequence ID" value="NZ_JAMDGX010000073.1"/>
</dbReference>
<organism evidence="2 3">
    <name type="scientific">Pseudomonas fontis</name>
    <dbReference type="NCBI Taxonomy" id="2942633"/>
    <lineage>
        <taxon>Bacteria</taxon>
        <taxon>Pseudomonadati</taxon>
        <taxon>Pseudomonadota</taxon>
        <taxon>Gammaproteobacteria</taxon>
        <taxon>Pseudomonadales</taxon>
        <taxon>Pseudomonadaceae</taxon>
        <taxon>Pseudomonas</taxon>
    </lineage>
</organism>
<dbReference type="SUPFAM" id="SSF55729">
    <property type="entry name" value="Acyl-CoA N-acyltransferases (Nat)"/>
    <property type="match status" value="1"/>
</dbReference>
<name>A0ABT5NM30_9PSED</name>
<dbReference type="PROSITE" id="PS51186">
    <property type="entry name" value="GNAT"/>
    <property type="match status" value="1"/>
</dbReference>
<sequence length="261" mass="28041">MDIDRALAIEAAEREYLQSRVENLLGVDGNPFGARVFHNGSFPCFAVSASPSPMFNRVYGDYQHDAAAIVGLLSQSVTPLIAAPASLEQGVCLAGRQLERLKGWTHLQLACAVEHAVIDQHAFAIEEVSAETLPAFLDIHAAGFHTKAEQRLLNRASFSYPASNQRARIYVLKSAGEVVAGAVLYLASNGVAYLGTAATQKSARGLGYHGALINHRIEQAKLHGSRLIAATALANSQSRRNLQRAGLTVSHAQALYRLAED</sequence>
<accession>A0ABT5NM30</accession>
<protein>
    <submittedName>
        <fullName evidence="2">GNAT family N-acetyltransferase</fullName>
    </submittedName>
</protein>
<comment type="caution">
    <text evidence="2">The sequence shown here is derived from an EMBL/GenBank/DDBJ whole genome shotgun (WGS) entry which is preliminary data.</text>
</comment>
<dbReference type="InterPro" id="IPR016181">
    <property type="entry name" value="Acyl_CoA_acyltransferase"/>
</dbReference>
<dbReference type="Proteomes" id="UP001148203">
    <property type="component" value="Unassembled WGS sequence"/>
</dbReference>
<dbReference type="Pfam" id="PF00583">
    <property type="entry name" value="Acetyltransf_1"/>
    <property type="match status" value="1"/>
</dbReference>
<dbReference type="EMBL" id="JAMDGY010000002">
    <property type="protein sequence ID" value="MDD0988962.1"/>
    <property type="molecule type" value="Genomic_DNA"/>
</dbReference>
<dbReference type="CDD" id="cd04301">
    <property type="entry name" value="NAT_SF"/>
    <property type="match status" value="1"/>
</dbReference>
<reference evidence="2 3" key="1">
    <citation type="submission" date="2022-05" db="EMBL/GenBank/DDBJ databases">
        <title>Novel Pseudomonas spp. Isolated from a Rainbow Trout Aquaculture Facility.</title>
        <authorList>
            <person name="Testerman T."/>
            <person name="Graf J."/>
        </authorList>
    </citation>
    <scope>NUCLEOTIDE SEQUENCE [LARGE SCALE GENOMIC DNA]</scope>
    <source>
        <strain evidence="2 3">ID681</strain>
    </source>
</reference>
<dbReference type="Gene3D" id="3.40.630.30">
    <property type="match status" value="1"/>
</dbReference>
<dbReference type="InterPro" id="IPR000182">
    <property type="entry name" value="GNAT_dom"/>
</dbReference>
<gene>
    <name evidence="2" type="ORF">M5G11_00230</name>
</gene>
<feature type="domain" description="N-acetyltransferase" evidence="1">
    <location>
        <begin position="123"/>
        <end position="261"/>
    </location>
</feature>
<evidence type="ECO:0000313" key="3">
    <source>
        <dbReference type="Proteomes" id="UP001148203"/>
    </source>
</evidence>
<evidence type="ECO:0000313" key="2">
    <source>
        <dbReference type="EMBL" id="MDD0988962.1"/>
    </source>
</evidence>
<evidence type="ECO:0000259" key="1">
    <source>
        <dbReference type="PROSITE" id="PS51186"/>
    </source>
</evidence>
<keyword evidence="3" id="KW-1185">Reference proteome</keyword>
<proteinExistence type="predicted"/>